<protein>
    <submittedName>
        <fullName evidence="1">Uncharacterized protein</fullName>
    </submittedName>
</protein>
<evidence type="ECO:0000313" key="1">
    <source>
        <dbReference type="EMBL" id="OUR96336.1"/>
    </source>
</evidence>
<name>A0A1Y5F613_9BACT</name>
<dbReference type="EMBL" id="MAAO01000006">
    <property type="protein sequence ID" value="OUR96336.1"/>
    <property type="molecule type" value="Genomic_DNA"/>
</dbReference>
<dbReference type="AlphaFoldDB" id="A0A1Y5F613"/>
<proteinExistence type="predicted"/>
<accession>A0A1Y5F613</accession>
<comment type="caution">
    <text evidence="1">The sequence shown here is derived from an EMBL/GenBank/DDBJ whole genome shotgun (WGS) entry which is preliminary data.</text>
</comment>
<gene>
    <name evidence="1" type="ORF">A9Q84_08245</name>
</gene>
<reference evidence="2" key="1">
    <citation type="journal article" date="2017" name="Proc. Natl. Acad. Sci. U.S.A.">
        <title>Simulation of Deepwater Horizon oil plume reveals substrate specialization within a complex community of hydrocarbon-degraders.</title>
        <authorList>
            <person name="Hu P."/>
            <person name="Dubinsky E.A."/>
            <person name="Probst A.J."/>
            <person name="Wang J."/>
            <person name="Sieber C.M.K."/>
            <person name="Tom L.M."/>
            <person name="Gardinali P."/>
            <person name="Banfield J.F."/>
            <person name="Atlas R.M."/>
            <person name="Andersen G.L."/>
        </authorList>
    </citation>
    <scope>NUCLEOTIDE SEQUENCE [LARGE SCALE GENOMIC DNA]</scope>
</reference>
<organism evidence="1 2">
    <name type="scientific">Halobacteriovorax marinus</name>
    <dbReference type="NCBI Taxonomy" id="97084"/>
    <lineage>
        <taxon>Bacteria</taxon>
        <taxon>Pseudomonadati</taxon>
        <taxon>Bdellovibrionota</taxon>
        <taxon>Bacteriovoracia</taxon>
        <taxon>Bacteriovoracales</taxon>
        <taxon>Halobacteriovoraceae</taxon>
        <taxon>Halobacteriovorax</taxon>
    </lineage>
</organism>
<dbReference type="Proteomes" id="UP000196531">
    <property type="component" value="Unassembled WGS sequence"/>
</dbReference>
<evidence type="ECO:0000313" key="2">
    <source>
        <dbReference type="Proteomes" id="UP000196531"/>
    </source>
</evidence>
<sequence>MGDLHYIEARSKAVMRTILIGNKRIKVITHQKFSSEDLWDECCFEFREIGRSELSFSRPVAKLTLDKLDYLEIFFKIAGKWKKYKITELVPVLEVEGQTEYTKVSFELPKSQRPDFEQSFRIARCC</sequence>